<reference evidence="9 10" key="1">
    <citation type="journal article" date="2013" name="Genome Announc.">
        <title>Draft Genome Sequence of a Highly Flagellated, Fast-Swimming Archaeon, Methanocaldococcus villosus Strain KIN24-T80 (DSM 22612).</title>
        <authorList>
            <person name="Thennarasu S."/>
            <person name="Polireddy D."/>
            <person name="Antony A."/>
            <person name="Yada M.R."/>
            <person name="Algarawi S."/>
            <person name="Sivakumar N."/>
        </authorList>
    </citation>
    <scope>NUCLEOTIDE SEQUENCE [LARGE SCALE GENOMIC DNA]</scope>
    <source>
        <strain evidence="9 10">KIN24-T80</strain>
    </source>
</reference>
<dbReference type="Gene3D" id="1.10.287.950">
    <property type="entry name" value="Methyl-accepting chemotaxis protein"/>
    <property type="match status" value="1"/>
</dbReference>
<comment type="subcellular location">
    <subcellularLocation>
        <location evidence="1">Membrane</location>
        <topology evidence="1">Multi-pass membrane protein</topology>
    </subcellularLocation>
</comment>
<dbReference type="PANTHER" id="PTHR32089:SF112">
    <property type="entry name" value="LYSOZYME-LIKE PROTEIN-RELATED"/>
    <property type="match status" value="1"/>
</dbReference>
<organism evidence="9 10">
    <name type="scientific">Methanocaldococcus villosus KIN24-T80</name>
    <dbReference type="NCBI Taxonomy" id="1069083"/>
    <lineage>
        <taxon>Archaea</taxon>
        <taxon>Methanobacteriati</taxon>
        <taxon>Methanobacteriota</taxon>
        <taxon>Methanomada group</taxon>
        <taxon>Methanococci</taxon>
        <taxon>Methanococcales</taxon>
        <taxon>Methanocaldococcaceae</taxon>
        <taxon>Methanocaldococcus</taxon>
    </lineage>
</organism>
<gene>
    <name evidence="9" type="ORF">J422_04093</name>
</gene>
<keyword evidence="3 7" id="KW-1133">Transmembrane helix</keyword>
<dbReference type="InterPro" id="IPR029095">
    <property type="entry name" value="NarX-like_N"/>
</dbReference>
<evidence type="ECO:0000256" key="4">
    <source>
        <dbReference type="ARBA" id="ARBA00023136"/>
    </source>
</evidence>
<sequence>MGGILLKNIPIKYKLLGIVLALVIINLITGGLVLCVIDCMKKDAEIMNIASMERSLIKDMSKYTTMISYGEDVKNVLKEKSDMFEKNLNTLLYGDKERGIPEASGEFKDQLLKVKKLWKEYKENINVVLESSPGDPNFLEAVNYIRNNSKVLFNEQNKAVMIYQKNSEEKIELVKTIVIIMMVIAIIIGALSYYVVKVAIIAPIMDLKRMLMEVVNGNYDVKPKIKFGNDELGDLEKCFLHMINKIKELIETIDSDRKAIRKTFKELREAMDRLAKGDLTVRLEVKDKRSKAQEAFNRAVESMQNLIKSLRQEIINLNKEINALREETQRAKETAEQVADAANQVAVAATDQSNKLQDLTQEVEDTAKMAE</sequence>
<dbReference type="Proteomes" id="UP000053695">
    <property type="component" value="Unassembled WGS sequence"/>
</dbReference>
<dbReference type="AlphaFoldDB" id="N6VSH8"/>
<dbReference type="STRING" id="1069083.GCA_000371805_01356"/>
<feature type="transmembrane region" description="Helical" evidence="7">
    <location>
        <begin position="173"/>
        <end position="196"/>
    </location>
</feature>
<evidence type="ECO:0000256" key="3">
    <source>
        <dbReference type="ARBA" id="ARBA00022989"/>
    </source>
</evidence>
<evidence type="ECO:0000256" key="2">
    <source>
        <dbReference type="ARBA" id="ARBA00022692"/>
    </source>
</evidence>
<feature type="non-terminal residue" evidence="9">
    <location>
        <position position="371"/>
    </location>
</feature>
<dbReference type="PANTHER" id="PTHR32089">
    <property type="entry name" value="METHYL-ACCEPTING CHEMOTAXIS PROTEIN MCPB"/>
    <property type="match status" value="1"/>
</dbReference>
<dbReference type="GO" id="GO:0007165">
    <property type="term" value="P:signal transduction"/>
    <property type="evidence" value="ECO:0007669"/>
    <property type="project" value="InterPro"/>
</dbReference>
<protein>
    <submittedName>
        <fullName evidence="9">Methyl-accepting chemotaxis sensory transducer</fullName>
    </submittedName>
</protein>
<dbReference type="CDD" id="cd06225">
    <property type="entry name" value="HAMP"/>
    <property type="match status" value="2"/>
</dbReference>
<feature type="transmembrane region" description="Helical" evidence="7">
    <location>
        <begin position="15"/>
        <end position="37"/>
    </location>
</feature>
<comment type="caution">
    <text evidence="9">The sequence shown here is derived from an EMBL/GenBank/DDBJ whole genome shotgun (WGS) entry which is preliminary data.</text>
</comment>
<evidence type="ECO:0000313" key="10">
    <source>
        <dbReference type="Proteomes" id="UP000053695"/>
    </source>
</evidence>
<dbReference type="Gene3D" id="6.10.340.10">
    <property type="match status" value="1"/>
</dbReference>
<keyword evidence="2 7" id="KW-0812">Transmembrane</keyword>
<accession>N6VSH8</accession>
<dbReference type="PROSITE" id="PS50885">
    <property type="entry name" value="HAMP"/>
    <property type="match status" value="2"/>
</dbReference>
<evidence type="ECO:0000256" key="1">
    <source>
        <dbReference type="ARBA" id="ARBA00004141"/>
    </source>
</evidence>
<dbReference type="Pfam" id="PF13675">
    <property type="entry name" value="PilJ"/>
    <property type="match status" value="1"/>
</dbReference>
<dbReference type="SMART" id="SM00304">
    <property type="entry name" value="HAMP"/>
    <property type="match status" value="2"/>
</dbReference>
<dbReference type="SUPFAM" id="SSF58104">
    <property type="entry name" value="Methyl-accepting chemotaxis protein (MCP) signaling domain"/>
    <property type="match status" value="1"/>
</dbReference>
<evidence type="ECO:0000256" key="7">
    <source>
        <dbReference type="SAM" id="Phobius"/>
    </source>
</evidence>
<dbReference type="GO" id="GO:0016020">
    <property type="term" value="C:membrane"/>
    <property type="evidence" value="ECO:0007669"/>
    <property type="project" value="UniProtKB-SubCell"/>
</dbReference>
<keyword evidence="10" id="KW-1185">Reference proteome</keyword>
<evidence type="ECO:0000259" key="8">
    <source>
        <dbReference type="PROSITE" id="PS50885"/>
    </source>
</evidence>
<keyword evidence="4 7" id="KW-0472">Membrane</keyword>
<dbReference type="Pfam" id="PF00672">
    <property type="entry name" value="HAMP"/>
    <property type="match status" value="2"/>
</dbReference>
<dbReference type="InterPro" id="IPR003660">
    <property type="entry name" value="HAMP_dom"/>
</dbReference>
<evidence type="ECO:0000256" key="5">
    <source>
        <dbReference type="ARBA" id="ARBA00029447"/>
    </source>
</evidence>
<feature type="domain" description="HAMP" evidence="8">
    <location>
        <begin position="258"/>
        <end position="308"/>
    </location>
</feature>
<evidence type="ECO:0000313" key="9">
    <source>
        <dbReference type="EMBL" id="ENN96111.1"/>
    </source>
</evidence>
<dbReference type="EMBL" id="APMM01000027">
    <property type="protein sequence ID" value="ENN96111.1"/>
    <property type="molecule type" value="Genomic_DNA"/>
</dbReference>
<comment type="similarity">
    <text evidence="5">Belongs to the methyl-accepting chemotaxis (MCP) protein family.</text>
</comment>
<name>N6VSH8_9EURY</name>
<dbReference type="SUPFAM" id="SSF158472">
    <property type="entry name" value="HAMP domain-like"/>
    <property type="match status" value="1"/>
</dbReference>
<feature type="coiled-coil region" evidence="6">
    <location>
        <begin position="293"/>
        <end position="369"/>
    </location>
</feature>
<evidence type="ECO:0000256" key="6">
    <source>
        <dbReference type="SAM" id="Coils"/>
    </source>
</evidence>
<proteinExistence type="inferred from homology"/>
<keyword evidence="6" id="KW-0175">Coiled coil</keyword>
<feature type="domain" description="HAMP" evidence="8">
    <location>
        <begin position="198"/>
        <end position="251"/>
    </location>
</feature>